<dbReference type="InterPro" id="IPR040198">
    <property type="entry name" value="Fido_containing"/>
</dbReference>
<dbReference type="PANTHER" id="PTHR13504">
    <property type="entry name" value="FIDO DOMAIN-CONTAINING PROTEIN DDB_G0283145"/>
    <property type="match status" value="1"/>
</dbReference>
<name>A6DFS1_9BACT</name>
<reference evidence="5 6" key="1">
    <citation type="journal article" date="2010" name="J. Bacteriol.">
        <title>Genome sequence of Lentisphaera araneosa HTCC2155T, the type species of the order Lentisphaerales in the phylum Lentisphaerae.</title>
        <authorList>
            <person name="Thrash J.C."/>
            <person name="Cho J.C."/>
            <person name="Vergin K.L."/>
            <person name="Morris R.M."/>
            <person name="Giovannoni S.J."/>
        </authorList>
    </citation>
    <scope>NUCLEOTIDE SEQUENCE [LARGE SCALE GENOMIC DNA]</scope>
    <source>
        <strain evidence="5 6">HTCC2155</strain>
    </source>
</reference>
<keyword evidence="2" id="KW-0067">ATP-binding</keyword>
<accession>A6DFS1</accession>
<evidence type="ECO:0000259" key="4">
    <source>
        <dbReference type="PROSITE" id="PS51459"/>
    </source>
</evidence>
<proteinExistence type="predicted"/>
<feature type="domain" description="Fido" evidence="4">
    <location>
        <begin position="174"/>
        <end position="327"/>
    </location>
</feature>
<dbReference type="Proteomes" id="UP000004947">
    <property type="component" value="Unassembled WGS sequence"/>
</dbReference>
<evidence type="ECO:0000256" key="3">
    <source>
        <dbReference type="PIRSR" id="PIRSR640198-3"/>
    </source>
</evidence>
<dbReference type="GO" id="GO:0005524">
    <property type="term" value="F:ATP binding"/>
    <property type="evidence" value="ECO:0007669"/>
    <property type="project" value="UniProtKB-KW"/>
</dbReference>
<evidence type="ECO:0000256" key="2">
    <source>
        <dbReference type="PIRSR" id="PIRSR640198-2"/>
    </source>
</evidence>
<organism evidence="5 6">
    <name type="scientific">Lentisphaera araneosa HTCC2155</name>
    <dbReference type="NCBI Taxonomy" id="313628"/>
    <lineage>
        <taxon>Bacteria</taxon>
        <taxon>Pseudomonadati</taxon>
        <taxon>Lentisphaerota</taxon>
        <taxon>Lentisphaeria</taxon>
        <taxon>Lentisphaerales</taxon>
        <taxon>Lentisphaeraceae</taxon>
        <taxon>Lentisphaera</taxon>
    </lineage>
</organism>
<feature type="binding site" evidence="2">
    <location>
        <begin position="265"/>
        <end position="272"/>
    </location>
    <ligand>
        <name>ATP</name>
        <dbReference type="ChEBI" id="CHEBI:30616"/>
    </ligand>
</feature>
<evidence type="ECO:0000313" key="6">
    <source>
        <dbReference type="Proteomes" id="UP000004947"/>
    </source>
</evidence>
<dbReference type="PROSITE" id="PS51459">
    <property type="entry name" value="FIDO"/>
    <property type="match status" value="1"/>
</dbReference>
<dbReference type="Pfam" id="PF02661">
    <property type="entry name" value="Fic"/>
    <property type="match status" value="1"/>
</dbReference>
<feature type="active site" evidence="1">
    <location>
        <position position="261"/>
    </location>
</feature>
<dbReference type="PANTHER" id="PTHR13504:SF38">
    <property type="entry name" value="FIDO DOMAIN-CONTAINING PROTEIN"/>
    <property type="match status" value="1"/>
</dbReference>
<dbReference type="STRING" id="313628.LNTAR_17913"/>
<gene>
    <name evidence="5" type="ORF">LNTAR_17913</name>
</gene>
<keyword evidence="2" id="KW-0547">Nucleotide-binding</keyword>
<evidence type="ECO:0000256" key="1">
    <source>
        <dbReference type="PIRSR" id="PIRSR640198-1"/>
    </source>
</evidence>
<evidence type="ECO:0000313" key="5">
    <source>
        <dbReference type="EMBL" id="EDM29651.1"/>
    </source>
</evidence>
<dbReference type="EMBL" id="ABCK01000001">
    <property type="protein sequence ID" value="EDM29651.1"/>
    <property type="molecule type" value="Genomic_DNA"/>
</dbReference>
<feature type="site" description="Important for autoinhibition of adenylyltransferase activity" evidence="3">
    <location>
        <position position="125"/>
    </location>
</feature>
<dbReference type="InterPro" id="IPR036597">
    <property type="entry name" value="Fido-like_dom_sf"/>
</dbReference>
<dbReference type="eggNOG" id="COG3177">
    <property type="taxonomic scope" value="Bacteria"/>
</dbReference>
<keyword evidence="6" id="KW-1185">Reference proteome</keyword>
<protein>
    <submittedName>
        <fullName evidence="5">Fic</fullName>
    </submittedName>
</protein>
<sequence length="348" mass="40474">MKRFSLKVSEAMHKSIRQLASQQKAINTLIDDFSKGELQPHNEPKNGKLSQQISFKLEDQQIEDLLKKAKLSDSRQMLKLLRSLLAAYIKVNSPLNFLRGLDNDLAEILKKRIRDEWTHDSTSIEGNTLSLGETSFILNEGLTISGKSLREHDEIAGHARAIEAIYQIYDREQLDEDDLFLVHRAMMINPAFDIYKPVGAWKKEDNGAYWGREYILYPSPQKTPHLMNLWLHEFNQIPRDLNLPEMLKAYSRLHILFTCIHPFFDGNGRMARLLANIPIIRAGYPPITIDSEKRFDYLEMMRQFHLLKDDALDFSGDLKSFSDLIYSQWKKTLNIVEEVKAIQEQREK</sequence>
<dbReference type="InterPro" id="IPR003812">
    <property type="entry name" value="Fido"/>
</dbReference>
<dbReference type="Gene3D" id="1.10.3290.10">
    <property type="entry name" value="Fido-like domain"/>
    <property type="match status" value="1"/>
</dbReference>
<dbReference type="RefSeq" id="WP_007276770.1">
    <property type="nucleotide sequence ID" value="NZ_ABCK01000001.1"/>
</dbReference>
<dbReference type="AlphaFoldDB" id="A6DFS1"/>
<dbReference type="OrthoDB" id="9813719at2"/>
<dbReference type="SUPFAM" id="SSF140931">
    <property type="entry name" value="Fic-like"/>
    <property type="match status" value="1"/>
</dbReference>
<comment type="caution">
    <text evidence="5">The sequence shown here is derived from an EMBL/GenBank/DDBJ whole genome shotgun (WGS) entry which is preliminary data.</text>
</comment>